<keyword evidence="1" id="KW-0812">Transmembrane</keyword>
<evidence type="ECO:0000256" key="1">
    <source>
        <dbReference type="SAM" id="Phobius"/>
    </source>
</evidence>
<comment type="caution">
    <text evidence="2">The sequence shown here is derived from an EMBL/GenBank/DDBJ whole genome shotgun (WGS) entry which is preliminary data.</text>
</comment>
<evidence type="ECO:0000313" key="3">
    <source>
        <dbReference type="Proteomes" id="UP000696573"/>
    </source>
</evidence>
<keyword evidence="1" id="KW-0472">Membrane</keyword>
<protein>
    <submittedName>
        <fullName evidence="2">Uncharacterized protein</fullName>
    </submittedName>
</protein>
<name>A0A9N9W0Q8_9HYPO</name>
<reference evidence="2" key="1">
    <citation type="submission" date="2021-10" db="EMBL/GenBank/DDBJ databases">
        <authorList>
            <person name="Piombo E."/>
        </authorList>
    </citation>
    <scope>NUCLEOTIDE SEQUENCE</scope>
</reference>
<accession>A0A9N9W0Q8</accession>
<organism evidence="2 3">
    <name type="scientific">Clonostachys rhizophaga</name>
    <dbReference type="NCBI Taxonomy" id="160324"/>
    <lineage>
        <taxon>Eukaryota</taxon>
        <taxon>Fungi</taxon>
        <taxon>Dikarya</taxon>
        <taxon>Ascomycota</taxon>
        <taxon>Pezizomycotina</taxon>
        <taxon>Sordariomycetes</taxon>
        <taxon>Hypocreomycetidae</taxon>
        <taxon>Hypocreales</taxon>
        <taxon>Bionectriaceae</taxon>
        <taxon>Clonostachys</taxon>
    </lineage>
</organism>
<gene>
    <name evidence="2" type="ORF">CRHIZ90672A_00008965</name>
</gene>
<dbReference type="AlphaFoldDB" id="A0A9N9W0Q8"/>
<keyword evidence="3" id="KW-1185">Reference proteome</keyword>
<dbReference type="EMBL" id="CABFNQ020000763">
    <property type="protein sequence ID" value="CAH0041160.1"/>
    <property type="molecule type" value="Genomic_DNA"/>
</dbReference>
<keyword evidence="1" id="KW-1133">Transmembrane helix</keyword>
<proteinExistence type="predicted"/>
<sequence length="101" mass="10854">MLAFTSGVSLFTFQSSDSSTWLAILALFFVVGGYNATVTTTQVACITAVDRSQQAVMTSAISKHLLRRWNLMIITPSGMAKSIGSTLMLAIVSAAYQNTLR</sequence>
<dbReference type="Proteomes" id="UP000696573">
    <property type="component" value="Unassembled WGS sequence"/>
</dbReference>
<feature type="transmembrane region" description="Helical" evidence="1">
    <location>
        <begin position="20"/>
        <end position="49"/>
    </location>
</feature>
<evidence type="ECO:0000313" key="2">
    <source>
        <dbReference type="EMBL" id="CAH0041160.1"/>
    </source>
</evidence>